<evidence type="ECO:0000256" key="1">
    <source>
        <dbReference type="ARBA" id="ARBA00001936"/>
    </source>
</evidence>
<evidence type="ECO:0000256" key="6">
    <source>
        <dbReference type="ARBA" id="ARBA00022842"/>
    </source>
</evidence>
<comment type="cofactor">
    <cofactor evidence="2">
        <name>Mg(2+)</name>
        <dbReference type="ChEBI" id="CHEBI:18420"/>
    </cofactor>
</comment>
<keyword evidence="8" id="KW-0464">Manganese</keyword>
<evidence type="ECO:0000256" key="8">
    <source>
        <dbReference type="ARBA" id="ARBA00023211"/>
    </source>
</evidence>
<dbReference type="PANTHER" id="PTHR34699">
    <property type="match status" value="1"/>
</dbReference>
<evidence type="ECO:0000256" key="7">
    <source>
        <dbReference type="ARBA" id="ARBA00023080"/>
    </source>
</evidence>
<evidence type="ECO:0000313" key="14">
    <source>
        <dbReference type="Proteomes" id="UP000030762"/>
    </source>
</evidence>
<comment type="cofactor">
    <cofactor evidence="1">
        <name>Mn(2+)</name>
        <dbReference type="ChEBI" id="CHEBI:29035"/>
    </cofactor>
</comment>
<dbReference type="RefSeq" id="XP_008605282.1">
    <property type="nucleotide sequence ID" value="XM_008607060.1"/>
</dbReference>
<keyword evidence="5" id="KW-0378">Hydrolase</keyword>
<dbReference type="AlphaFoldDB" id="T0S8H3"/>
<dbReference type="GO" id="GO:0000166">
    <property type="term" value="F:nucleotide binding"/>
    <property type="evidence" value="ECO:0007669"/>
    <property type="project" value="UniProtKB-KW"/>
</dbReference>
<evidence type="ECO:0000256" key="9">
    <source>
        <dbReference type="ARBA" id="ARBA00038901"/>
    </source>
</evidence>
<feature type="domain" description="Non-canonical purine NTP phosphatase/PRRC1" evidence="12">
    <location>
        <begin position="8"/>
        <end position="175"/>
    </location>
</feature>
<sequence length="186" mass="19488">MTTELVVASTNPVKIQAALLGFQKLFPDAACTAVGVSIPSGVSDQPMTCAETLAGALNRARGAKAAKPSATYWLGIEGGVEKSATNPGAMEVFAWIVVLSADEAKTGMAKTANFYLPAKVIALVDQGMELGHADDAVFGRSNSKQATGSVGLLTNDVITRSTYYEQAVILAFIPFKNPDFAFPMPK</sequence>
<evidence type="ECO:0000256" key="4">
    <source>
        <dbReference type="ARBA" id="ARBA00022741"/>
    </source>
</evidence>
<dbReference type="GO" id="GO:0103023">
    <property type="term" value="F:ITPase activity"/>
    <property type="evidence" value="ECO:0007669"/>
    <property type="project" value="UniProtKB-EC"/>
</dbReference>
<dbReference type="GO" id="GO:0006772">
    <property type="term" value="P:thiamine metabolic process"/>
    <property type="evidence" value="ECO:0007669"/>
    <property type="project" value="TreeGrafter"/>
</dbReference>
<dbReference type="GO" id="GO:0046872">
    <property type="term" value="F:metal ion binding"/>
    <property type="evidence" value="ECO:0007669"/>
    <property type="project" value="UniProtKB-KW"/>
</dbReference>
<dbReference type="GeneID" id="19942256"/>
<name>T0S8H3_SAPDV</name>
<dbReference type="Pfam" id="PF01931">
    <property type="entry name" value="NTPase_I-T"/>
    <property type="match status" value="1"/>
</dbReference>
<keyword evidence="3" id="KW-0479">Metal-binding</keyword>
<evidence type="ECO:0000256" key="3">
    <source>
        <dbReference type="ARBA" id="ARBA00022723"/>
    </source>
</evidence>
<dbReference type="VEuPathDB" id="FungiDB:SDRG_01529"/>
<evidence type="ECO:0000256" key="2">
    <source>
        <dbReference type="ARBA" id="ARBA00001946"/>
    </source>
</evidence>
<dbReference type="STRING" id="1156394.T0S8H3"/>
<reference evidence="13 14" key="1">
    <citation type="submission" date="2012-04" db="EMBL/GenBank/DDBJ databases">
        <title>The Genome Sequence of Saprolegnia declina VS20.</title>
        <authorList>
            <consortium name="The Broad Institute Genome Sequencing Platform"/>
            <person name="Russ C."/>
            <person name="Nusbaum C."/>
            <person name="Tyler B."/>
            <person name="van West P."/>
            <person name="Dieguez-Uribeondo J."/>
            <person name="de Bruijn I."/>
            <person name="Tripathy S."/>
            <person name="Jiang R."/>
            <person name="Young S.K."/>
            <person name="Zeng Q."/>
            <person name="Gargeya S."/>
            <person name="Fitzgerald M."/>
            <person name="Haas B."/>
            <person name="Abouelleil A."/>
            <person name="Alvarado L."/>
            <person name="Arachchi H.M."/>
            <person name="Berlin A."/>
            <person name="Chapman S.B."/>
            <person name="Goldberg J."/>
            <person name="Griggs A."/>
            <person name="Gujja S."/>
            <person name="Hansen M."/>
            <person name="Howarth C."/>
            <person name="Imamovic A."/>
            <person name="Larimer J."/>
            <person name="McCowen C."/>
            <person name="Montmayeur A."/>
            <person name="Murphy C."/>
            <person name="Neiman D."/>
            <person name="Pearson M."/>
            <person name="Priest M."/>
            <person name="Roberts A."/>
            <person name="Saif S."/>
            <person name="Shea T."/>
            <person name="Sisk P."/>
            <person name="Sykes S."/>
            <person name="Wortman J."/>
            <person name="Nusbaum C."/>
            <person name="Birren B."/>
        </authorList>
    </citation>
    <scope>NUCLEOTIDE SEQUENCE [LARGE SCALE GENOMIC DNA]</scope>
    <source>
        <strain evidence="13 14">VS20</strain>
    </source>
</reference>
<dbReference type="NCBIfam" id="TIGR00258">
    <property type="entry name" value="inosine/xanthosine triphosphatase"/>
    <property type="match status" value="1"/>
</dbReference>
<dbReference type="InterPro" id="IPR050299">
    <property type="entry name" value="YjjX_NTPase"/>
</dbReference>
<dbReference type="FunFam" id="3.90.950.10:FF:000002">
    <property type="entry name" value="Inosine/xanthosine triphosphatase"/>
    <property type="match status" value="1"/>
</dbReference>
<keyword evidence="4" id="KW-0547">Nucleotide-binding</keyword>
<comment type="catalytic activity">
    <reaction evidence="10">
        <text>ITP + H2O = IDP + phosphate + H(+)</text>
        <dbReference type="Rhea" id="RHEA:28330"/>
        <dbReference type="ChEBI" id="CHEBI:15377"/>
        <dbReference type="ChEBI" id="CHEBI:15378"/>
        <dbReference type="ChEBI" id="CHEBI:43474"/>
        <dbReference type="ChEBI" id="CHEBI:58280"/>
        <dbReference type="ChEBI" id="CHEBI:61402"/>
        <dbReference type="EC" id="3.6.1.73"/>
    </reaction>
</comment>
<keyword evidence="14" id="KW-1185">Reference proteome</keyword>
<evidence type="ECO:0000256" key="11">
    <source>
        <dbReference type="ARBA" id="ARBA00048781"/>
    </source>
</evidence>
<dbReference type="GO" id="GO:0009117">
    <property type="term" value="P:nucleotide metabolic process"/>
    <property type="evidence" value="ECO:0007669"/>
    <property type="project" value="UniProtKB-KW"/>
</dbReference>
<dbReference type="InParanoid" id="T0S8H3"/>
<dbReference type="SUPFAM" id="SSF52972">
    <property type="entry name" value="ITPase-like"/>
    <property type="match status" value="1"/>
</dbReference>
<accession>T0S8H3</accession>
<protein>
    <recommendedName>
        <fullName evidence="9">inosine/xanthosine triphosphatase</fullName>
        <ecNumber evidence="9">3.6.1.73</ecNumber>
    </recommendedName>
</protein>
<dbReference type="InterPro" id="IPR026533">
    <property type="entry name" value="NTPase/PRRC1"/>
</dbReference>
<keyword evidence="7" id="KW-0546">Nucleotide metabolism</keyword>
<dbReference type="EMBL" id="JH767134">
    <property type="protein sequence ID" value="EQC41568.1"/>
    <property type="molecule type" value="Genomic_DNA"/>
</dbReference>
<dbReference type="InterPro" id="IPR002786">
    <property type="entry name" value="Non_canon_purine_NTPase"/>
</dbReference>
<evidence type="ECO:0000256" key="10">
    <source>
        <dbReference type="ARBA" id="ARBA00048174"/>
    </source>
</evidence>
<dbReference type="HAMAP" id="MF_00648">
    <property type="entry name" value="Non_canon_purine_NTPase_YjjX"/>
    <property type="match status" value="1"/>
</dbReference>
<dbReference type="NCBIfam" id="NF003459">
    <property type="entry name" value="PRK05074.1"/>
    <property type="match status" value="1"/>
</dbReference>
<dbReference type="OrthoDB" id="300709at2759"/>
<dbReference type="eggNOG" id="ENOG502S3KM">
    <property type="taxonomic scope" value="Eukaryota"/>
</dbReference>
<dbReference type="EC" id="3.6.1.73" evidence="9"/>
<dbReference type="Proteomes" id="UP000030762">
    <property type="component" value="Unassembled WGS sequence"/>
</dbReference>
<dbReference type="OMA" id="ADYWVGI"/>
<dbReference type="InterPro" id="IPR029001">
    <property type="entry name" value="ITPase-like_fam"/>
</dbReference>
<evidence type="ECO:0000313" key="13">
    <source>
        <dbReference type="EMBL" id="EQC41568.1"/>
    </source>
</evidence>
<evidence type="ECO:0000259" key="12">
    <source>
        <dbReference type="Pfam" id="PF01931"/>
    </source>
</evidence>
<gene>
    <name evidence="13" type="ORF">SDRG_01529</name>
</gene>
<keyword evidence="6" id="KW-0460">Magnesium</keyword>
<dbReference type="PANTHER" id="PTHR34699:SF2">
    <property type="entry name" value="NON-CANONICAL PURINE NTP PHOSPHATASE_PRRC1 DOMAIN-CONTAINING PROTEIN"/>
    <property type="match status" value="1"/>
</dbReference>
<comment type="catalytic activity">
    <reaction evidence="11">
        <text>XTP + H2O = XDP + phosphate + H(+)</text>
        <dbReference type="Rhea" id="RHEA:28406"/>
        <dbReference type="ChEBI" id="CHEBI:15377"/>
        <dbReference type="ChEBI" id="CHEBI:15378"/>
        <dbReference type="ChEBI" id="CHEBI:43474"/>
        <dbReference type="ChEBI" id="CHEBI:59884"/>
        <dbReference type="ChEBI" id="CHEBI:61314"/>
        <dbReference type="EC" id="3.6.1.73"/>
    </reaction>
</comment>
<evidence type="ECO:0000256" key="5">
    <source>
        <dbReference type="ARBA" id="ARBA00022801"/>
    </source>
</evidence>
<organism evidence="13 14">
    <name type="scientific">Saprolegnia diclina (strain VS20)</name>
    <dbReference type="NCBI Taxonomy" id="1156394"/>
    <lineage>
        <taxon>Eukaryota</taxon>
        <taxon>Sar</taxon>
        <taxon>Stramenopiles</taxon>
        <taxon>Oomycota</taxon>
        <taxon>Saprolegniomycetes</taxon>
        <taxon>Saprolegniales</taxon>
        <taxon>Saprolegniaceae</taxon>
        <taxon>Saprolegnia</taxon>
    </lineage>
</organism>
<proteinExistence type="inferred from homology"/>
<dbReference type="Gene3D" id="3.90.950.10">
    <property type="match status" value="1"/>
</dbReference>